<proteinExistence type="predicted"/>
<feature type="compositionally biased region" description="Polar residues" evidence="1">
    <location>
        <begin position="1"/>
        <end position="11"/>
    </location>
</feature>
<dbReference type="EMBL" id="JAAAHY010000042">
    <property type="protein sequence ID" value="KAF9968033.1"/>
    <property type="molecule type" value="Genomic_DNA"/>
</dbReference>
<dbReference type="InterPro" id="IPR019481">
    <property type="entry name" value="TFIIIC_triple_barrel"/>
</dbReference>
<dbReference type="Pfam" id="PF10419">
    <property type="entry name" value="TFIIIC_sub6"/>
    <property type="match status" value="1"/>
</dbReference>
<dbReference type="Gene3D" id="2.60.40.4370">
    <property type="match status" value="1"/>
</dbReference>
<feature type="compositionally biased region" description="Low complexity" evidence="1">
    <location>
        <begin position="32"/>
        <end position="43"/>
    </location>
</feature>
<protein>
    <recommendedName>
        <fullName evidence="2">Transcription factor TFIIIC triple barrel domain-containing protein</fullName>
    </recommendedName>
</protein>
<dbReference type="OrthoDB" id="1877767at2759"/>
<evidence type="ECO:0000313" key="3">
    <source>
        <dbReference type="EMBL" id="KAF9968033.1"/>
    </source>
</evidence>
<reference evidence="3" key="1">
    <citation type="journal article" date="2020" name="Fungal Divers.">
        <title>Resolving the Mortierellaceae phylogeny through synthesis of multi-gene phylogenetics and phylogenomics.</title>
        <authorList>
            <person name="Vandepol N."/>
            <person name="Liber J."/>
            <person name="Desiro A."/>
            <person name="Na H."/>
            <person name="Kennedy M."/>
            <person name="Barry K."/>
            <person name="Grigoriev I.V."/>
            <person name="Miller A.N."/>
            <person name="O'Donnell K."/>
            <person name="Stajich J.E."/>
            <person name="Bonito G."/>
        </authorList>
    </citation>
    <scope>NUCLEOTIDE SEQUENCE</scope>
    <source>
        <strain evidence="3">CK1249</strain>
    </source>
</reference>
<organism evidence="3 4">
    <name type="scientific">Mortierella alpina</name>
    <name type="common">Oleaginous fungus</name>
    <name type="synonym">Mortierella renispora</name>
    <dbReference type="NCBI Taxonomy" id="64518"/>
    <lineage>
        <taxon>Eukaryota</taxon>
        <taxon>Fungi</taxon>
        <taxon>Fungi incertae sedis</taxon>
        <taxon>Mucoromycota</taxon>
        <taxon>Mortierellomycotina</taxon>
        <taxon>Mortierellomycetes</taxon>
        <taxon>Mortierellales</taxon>
        <taxon>Mortierellaceae</taxon>
        <taxon>Mortierella</taxon>
    </lineage>
</organism>
<evidence type="ECO:0000313" key="4">
    <source>
        <dbReference type="Proteomes" id="UP000738359"/>
    </source>
</evidence>
<feature type="region of interest" description="Disordered" evidence="1">
    <location>
        <begin position="1"/>
        <end position="62"/>
    </location>
</feature>
<sequence>MQSSLINNATSEIEAEFQDLAGSTEGSRPHTAKSASPSASGSARPGNDSAQHSDDGIVPDDQDNQDWEWVEETEYIILDFGGTMHDSKDMEQLTSAGYSLVGLETPTPYFSARGRTFKGFYDENAFTEDLLFDMKAYDNIKEGLDDGDDEIMDGLDLITIATKRIDPVILDSDDDDRDQ</sequence>
<feature type="domain" description="Transcription factor TFIIIC triple barrel" evidence="2">
    <location>
        <begin position="71"/>
        <end position="134"/>
    </location>
</feature>
<name>A0A9P6JE13_MORAP</name>
<dbReference type="AlphaFoldDB" id="A0A9P6JE13"/>
<dbReference type="Proteomes" id="UP000738359">
    <property type="component" value="Unassembled WGS sequence"/>
</dbReference>
<gene>
    <name evidence="3" type="ORF">BGZ70_007045</name>
</gene>
<comment type="caution">
    <text evidence="3">The sequence shown here is derived from an EMBL/GenBank/DDBJ whole genome shotgun (WGS) entry which is preliminary data.</text>
</comment>
<keyword evidence="4" id="KW-1185">Reference proteome</keyword>
<evidence type="ECO:0000259" key="2">
    <source>
        <dbReference type="Pfam" id="PF10419"/>
    </source>
</evidence>
<evidence type="ECO:0000256" key="1">
    <source>
        <dbReference type="SAM" id="MobiDB-lite"/>
    </source>
</evidence>
<accession>A0A9P6JE13</accession>